<feature type="signal peptide" evidence="1">
    <location>
        <begin position="1"/>
        <end position="22"/>
    </location>
</feature>
<name>A0A318R510_PROMR</name>
<dbReference type="OrthoDB" id="541611at2"/>
<comment type="caution">
    <text evidence="2">The sequence shown here is derived from an EMBL/GenBank/DDBJ whole genome shotgun (WGS) entry which is preliminary data.</text>
</comment>
<dbReference type="Proteomes" id="UP000247807">
    <property type="component" value="Unassembled WGS sequence"/>
</dbReference>
<sequence>MKNFLIKLALFVFIVFSGLNSAEAVIQGWVPPEDYGEGDSYEMGMESEEEAVGMESQSEQLSMEDIFGDEQVFPFPPGLGN</sequence>
<keyword evidence="1" id="KW-0732">Signal</keyword>
<feature type="chain" id="PRO_5016433187" description="Secreted protein" evidence="1">
    <location>
        <begin position="23"/>
        <end position="81"/>
    </location>
</feature>
<dbReference type="EMBL" id="QJUE01000002">
    <property type="protein sequence ID" value="PYE03200.1"/>
    <property type="molecule type" value="Genomic_DNA"/>
</dbReference>
<accession>A0A318R510</accession>
<proteinExistence type="predicted"/>
<dbReference type="RefSeq" id="WP_158466686.1">
    <property type="nucleotide sequence ID" value="NZ_QJUE01000002.1"/>
</dbReference>
<dbReference type="AlphaFoldDB" id="A0A318R510"/>
<evidence type="ECO:0008006" key="4">
    <source>
        <dbReference type="Google" id="ProtNLM"/>
    </source>
</evidence>
<gene>
    <name evidence="2" type="ORF">DNJ73_05545</name>
</gene>
<organism evidence="2 3">
    <name type="scientific">Prochlorococcus marinus XMU1408</name>
    <dbReference type="NCBI Taxonomy" id="2213228"/>
    <lineage>
        <taxon>Bacteria</taxon>
        <taxon>Bacillati</taxon>
        <taxon>Cyanobacteriota</taxon>
        <taxon>Cyanophyceae</taxon>
        <taxon>Synechococcales</taxon>
        <taxon>Prochlorococcaceae</taxon>
        <taxon>Prochlorococcus</taxon>
    </lineage>
</organism>
<evidence type="ECO:0000313" key="2">
    <source>
        <dbReference type="EMBL" id="PYE03200.1"/>
    </source>
</evidence>
<evidence type="ECO:0000313" key="3">
    <source>
        <dbReference type="Proteomes" id="UP000247807"/>
    </source>
</evidence>
<evidence type="ECO:0000256" key="1">
    <source>
        <dbReference type="SAM" id="SignalP"/>
    </source>
</evidence>
<protein>
    <recommendedName>
        <fullName evidence="4">Secreted protein</fullName>
    </recommendedName>
</protein>
<reference evidence="2 3" key="1">
    <citation type="journal article" date="2018" name="Appl. Environ. Microbiol.">
        <title>Genome rearrangement shapes Prochlorococcus ecological adaptation.</title>
        <authorList>
            <person name="Yan W."/>
            <person name="Wei S."/>
            <person name="Wang Q."/>
            <person name="Xiao X."/>
            <person name="Zeng Q."/>
            <person name="Jiao N."/>
            <person name="Zhang R."/>
        </authorList>
    </citation>
    <scope>NUCLEOTIDE SEQUENCE [LARGE SCALE GENOMIC DNA]</scope>
    <source>
        <strain evidence="2 3">XMU1408</strain>
    </source>
</reference>